<keyword evidence="1" id="KW-1133">Transmembrane helix</keyword>
<dbReference type="GO" id="GO:0030148">
    <property type="term" value="P:sphingolipid biosynthetic process"/>
    <property type="evidence" value="ECO:0007669"/>
    <property type="project" value="TreeGrafter"/>
</dbReference>
<dbReference type="GO" id="GO:0005789">
    <property type="term" value="C:endoplasmic reticulum membrane"/>
    <property type="evidence" value="ECO:0007669"/>
    <property type="project" value="TreeGrafter"/>
</dbReference>
<gene>
    <name evidence="2" type="ORF">WJX72_007538</name>
</gene>
<evidence type="ECO:0000313" key="2">
    <source>
        <dbReference type="EMBL" id="KAK9824074.1"/>
    </source>
</evidence>
<evidence type="ECO:0000313" key="3">
    <source>
        <dbReference type="Proteomes" id="UP001489004"/>
    </source>
</evidence>
<evidence type="ECO:0000256" key="1">
    <source>
        <dbReference type="SAM" id="Phobius"/>
    </source>
</evidence>
<dbReference type="SUPFAM" id="SSF51735">
    <property type="entry name" value="NAD(P)-binding Rossmann-fold domains"/>
    <property type="match status" value="1"/>
</dbReference>
<feature type="transmembrane region" description="Helical" evidence="1">
    <location>
        <begin position="225"/>
        <end position="246"/>
    </location>
</feature>
<dbReference type="PANTHER" id="PTHR43550:SF3">
    <property type="entry name" value="3-KETODIHYDROSPHINGOSINE REDUCTASE"/>
    <property type="match status" value="1"/>
</dbReference>
<dbReference type="EMBL" id="JALJOR010000002">
    <property type="protein sequence ID" value="KAK9824074.1"/>
    <property type="molecule type" value="Genomic_DNA"/>
</dbReference>
<dbReference type="PANTHER" id="PTHR43550">
    <property type="entry name" value="3-KETODIHYDROSPHINGOSINE REDUCTASE"/>
    <property type="match status" value="1"/>
</dbReference>
<dbReference type="Proteomes" id="UP001489004">
    <property type="component" value="Unassembled WGS sequence"/>
</dbReference>
<sequence length="273" mass="29278">MADPREVLQNLQALAEQTGSGAKVIALPADVSKYFEVKEAVAEAQQQHGPVDIVFANAGISPCTALFVEGDIKLWEDVNSVNYLGVVYTLKAVLPGMVQRSSGHAVITCSLAGVVGGAAHSAYAASKFALRGLSDSIRAELLGTGVSLHLACPGWTDTPLARKGQQNLPPLCKAIVEVFPVELVPADQVTELMIRSIERGEYLVKMPDVFGNLLLSSGLGPSSPFVFPTWLHILLAPLLALLQWYIRYAMDKTILKARATERAGKSSAVRKEE</sequence>
<keyword evidence="1" id="KW-0472">Membrane</keyword>
<comment type="caution">
    <text evidence="2">The sequence shown here is derived from an EMBL/GenBank/DDBJ whole genome shotgun (WGS) entry which is preliminary data.</text>
</comment>
<dbReference type="Pfam" id="PF00106">
    <property type="entry name" value="adh_short"/>
    <property type="match status" value="1"/>
</dbReference>
<dbReference type="InterPro" id="IPR020904">
    <property type="entry name" value="Sc_DH/Rdtase_CS"/>
</dbReference>
<dbReference type="PRINTS" id="PR00081">
    <property type="entry name" value="GDHRDH"/>
</dbReference>
<organism evidence="2 3">
    <name type="scientific">[Myrmecia] bisecta</name>
    <dbReference type="NCBI Taxonomy" id="41462"/>
    <lineage>
        <taxon>Eukaryota</taxon>
        <taxon>Viridiplantae</taxon>
        <taxon>Chlorophyta</taxon>
        <taxon>core chlorophytes</taxon>
        <taxon>Trebouxiophyceae</taxon>
        <taxon>Trebouxiales</taxon>
        <taxon>Trebouxiaceae</taxon>
        <taxon>Myrmecia</taxon>
    </lineage>
</organism>
<protein>
    <submittedName>
        <fullName evidence="2">Uncharacterized protein</fullName>
    </submittedName>
</protein>
<reference evidence="2 3" key="1">
    <citation type="journal article" date="2024" name="Nat. Commun.">
        <title>Phylogenomics reveals the evolutionary origins of lichenization in chlorophyte algae.</title>
        <authorList>
            <person name="Puginier C."/>
            <person name="Libourel C."/>
            <person name="Otte J."/>
            <person name="Skaloud P."/>
            <person name="Haon M."/>
            <person name="Grisel S."/>
            <person name="Petersen M."/>
            <person name="Berrin J.G."/>
            <person name="Delaux P.M."/>
            <person name="Dal Grande F."/>
            <person name="Keller J."/>
        </authorList>
    </citation>
    <scope>NUCLEOTIDE SEQUENCE [LARGE SCALE GENOMIC DNA]</scope>
    <source>
        <strain evidence="2 3">SAG 2043</strain>
    </source>
</reference>
<dbReference type="InterPro" id="IPR036291">
    <property type="entry name" value="NAD(P)-bd_dom_sf"/>
</dbReference>
<keyword evidence="3" id="KW-1185">Reference proteome</keyword>
<accession>A0AAW1QRK0</accession>
<dbReference type="Gene3D" id="3.40.50.720">
    <property type="entry name" value="NAD(P)-binding Rossmann-like Domain"/>
    <property type="match status" value="1"/>
</dbReference>
<name>A0AAW1QRK0_9CHLO</name>
<keyword evidence="1" id="KW-0812">Transmembrane</keyword>
<dbReference type="GO" id="GO:0047560">
    <property type="term" value="F:3-dehydrosphinganine reductase activity"/>
    <property type="evidence" value="ECO:0007669"/>
    <property type="project" value="TreeGrafter"/>
</dbReference>
<dbReference type="AlphaFoldDB" id="A0AAW1QRK0"/>
<dbReference type="InterPro" id="IPR002347">
    <property type="entry name" value="SDR_fam"/>
</dbReference>
<proteinExistence type="predicted"/>
<dbReference type="PROSITE" id="PS00061">
    <property type="entry name" value="ADH_SHORT"/>
    <property type="match status" value="1"/>
</dbReference>
<dbReference type="GO" id="GO:0006666">
    <property type="term" value="P:3-keto-sphinganine metabolic process"/>
    <property type="evidence" value="ECO:0007669"/>
    <property type="project" value="TreeGrafter"/>
</dbReference>